<comment type="caution">
    <text evidence="1">The sequence shown here is derived from an EMBL/GenBank/DDBJ whole genome shotgun (WGS) entry which is preliminary data.</text>
</comment>
<dbReference type="Proteomes" id="UP001494588">
    <property type="component" value="Unassembled WGS sequence"/>
</dbReference>
<name>A0ABU9QI88_9BURK</name>
<organism evidence="1 2">
    <name type="scientific">Paraburkholderia sabiae</name>
    <dbReference type="NCBI Taxonomy" id="273251"/>
    <lineage>
        <taxon>Bacteria</taxon>
        <taxon>Pseudomonadati</taxon>
        <taxon>Pseudomonadota</taxon>
        <taxon>Betaproteobacteria</taxon>
        <taxon>Burkholderiales</taxon>
        <taxon>Burkholderiaceae</taxon>
        <taxon>Paraburkholderia</taxon>
    </lineage>
</organism>
<gene>
    <name evidence="1" type="ORF">V4C55_25765</name>
</gene>
<evidence type="ECO:0000313" key="1">
    <source>
        <dbReference type="EMBL" id="MEM5289146.1"/>
    </source>
</evidence>
<dbReference type="RefSeq" id="WP_201656758.1">
    <property type="nucleotide sequence ID" value="NZ_CAJHCS010000025.1"/>
</dbReference>
<protein>
    <submittedName>
        <fullName evidence="1">Uncharacterized protein</fullName>
    </submittedName>
</protein>
<accession>A0ABU9QI88</accession>
<proteinExistence type="predicted"/>
<dbReference type="EMBL" id="JAZHGC010000023">
    <property type="protein sequence ID" value="MEM5289146.1"/>
    <property type="molecule type" value="Genomic_DNA"/>
</dbReference>
<sequence length="45" mass="5153">MNYASATTPAAKGGFFARVREFLVDAWRVHLEVCEIVAESHRRPY</sequence>
<keyword evidence="2" id="KW-1185">Reference proteome</keyword>
<evidence type="ECO:0000313" key="2">
    <source>
        <dbReference type="Proteomes" id="UP001494588"/>
    </source>
</evidence>
<reference evidence="1 2" key="1">
    <citation type="submission" date="2024-01" db="EMBL/GenBank/DDBJ databases">
        <title>The diversity of rhizobia nodulating Mimosa spp. in eleven states of Brazil covering several biomes is determined by host plant, location, and edaphic factors.</title>
        <authorList>
            <person name="Rouws L."/>
            <person name="Barauna A."/>
            <person name="Beukes C."/>
            <person name="De Faria S.M."/>
            <person name="Gross E."/>
            <person name="Dos Reis Junior F.B."/>
            <person name="Simon M."/>
            <person name="Maluk M."/>
            <person name="Odee D.W."/>
            <person name="Kenicer G."/>
            <person name="Young J.P.W."/>
            <person name="Reis V.M."/>
            <person name="Zilli J."/>
            <person name="James E.K."/>
        </authorList>
    </citation>
    <scope>NUCLEOTIDE SEQUENCE [LARGE SCALE GENOMIC DNA]</scope>
    <source>
        <strain evidence="1 2">JPY77</strain>
    </source>
</reference>